<accession>A0ABW4E0F5</accession>
<proteinExistence type="predicted"/>
<evidence type="ECO:0000313" key="2">
    <source>
        <dbReference type="EMBL" id="MFD1482832.1"/>
    </source>
</evidence>
<feature type="region of interest" description="Disordered" evidence="1">
    <location>
        <begin position="58"/>
        <end position="116"/>
    </location>
</feature>
<protein>
    <submittedName>
        <fullName evidence="2">ABC transporter ATP-binding protein</fullName>
    </submittedName>
</protein>
<keyword evidence="2" id="KW-0067">ATP-binding</keyword>
<keyword evidence="2" id="KW-0547">Nucleotide-binding</keyword>
<dbReference type="InterPro" id="IPR027417">
    <property type="entry name" value="P-loop_NTPase"/>
</dbReference>
<name>A0ABW4E0F5_9RHOB</name>
<dbReference type="EMBL" id="JBHTOQ010000036">
    <property type="protein sequence ID" value="MFD1482832.1"/>
    <property type="molecule type" value="Genomic_DNA"/>
</dbReference>
<dbReference type="SUPFAM" id="SSF52540">
    <property type="entry name" value="P-loop containing nucleoside triphosphate hydrolases"/>
    <property type="match status" value="1"/>
</dbReference>
<organism evidence="2 3">
    <name type="scientific">Paracoccus nototheniae</name>
    <dbReference type="NCBI Taxonomy" id="2489002"/>
    <lineage>
        <taxon>Bacteria</taxon>
        <taxon>Pseudomonadati</taxon>
        <taxon>Pseudomonadota</taxon>
        <taxon>Alphaproteobacteria</taxon>
        <taxon>Rhodobacterales</taxon>
        <taxon>Paracoccaceae</taxon>
        <taxon>Paracoccus</taxon>
    </lineage>
</organism>
<dbReference type="Gene3D" id="3.40.50.300">
    <property type="entry name" value="P-loop containing nucleotide triphosphate hydrolases"/>
    <property type="match status" value="1"/>
</dbReference>
<gene>
    <name evidence="2" type="ORF">ACFQ5P_16165</name>
</gene>
<evidence type="ECO:0000256" key="1">
    <source>
        <dbReference type="SAM" id="MobiDB-lite"/>
    </source>
</evidence>
<dbReference type="RefSeq" id="WP_207392158.1">
    <property type="nucleotide sequence ID" value="NZ_CBCSAJ010000001.1"/>
</dbReference>
<sequence length="116" mass="12799">MTARMQVLSILDTLVRDRGIGPIVISHDLNLVCNFCDRVLMPSAGRVVESLQTSDLDRAQHPYAQRRAGRGARIATSPHGPPPAPKRGSAWPRGGFPLLPSRHGRRWPSTIMSARR</sequence>
<reference evidence="3" key="1">
    <citation type="journal article" date="2019" name="Int. J. Syst. Evol. Microbiol.">
        <title>The Global Catalogue of Microorganisms (GCM) 10K type strain sequencing project: providing services to taxonomists for standard genome sequencing and annotation.</title>
        <authorList>
            <consortium name="The Broad Institute Genomics Platform"/>
            <consortium name="The Broad Institute Genome Sequencing Center for Infectious Disease"/>
            <person name="Wu L."/>
            <person name="Ma J."/>
        </authorList>
    </citation>
    <scope>NUCLEOTIDE SEQUENCE [LARGE SCALE GENOMIC DNA]</scope>
    <source>
        <strain evidence="3">CCM 8875</strain>
    </source>
</reference>
<dbReference type="Proteomes" id="UP001597302">
    <property type="component" value="Unassembled WGS sequence"/>
</dbReference>
<evidence type="ECO:0000313" key="3">
    <source>
        <dbReference type="Proteomes" id="UP001597302"/>
    </source>
</evidence>
<comment type="caution">
    <text evidence="2">The sequence shown here is derived from an EMBL/GenBank/DDBJ whole genome shotgun (WGS) entry which is preliminary data.</text>
</comment>
<keyword evidence="3" id="KW-1185">Reference proteome</keyword>
<dbReference type="GO" id="GO:0005524">
    <property type="term" value="F:ATP binding"/>
    <property type="evidence" value="ECO:0007669"/>
    <property type="project" value="UniProtKB-KW"/>
</dbReference>